<dbReference type="PANTHER" id="PTHR34753">
    <property type="entry name" value="TELOMERASE RNA COMPONENT INTERACTING RNASE"/>
    <property type="match status" value="1"/>
</dbReference>
<dbReference type="PANTHER" id="PTHR34753:SF1">
    <property type="entry name" value="TELOMERASE RNA COMPONENT INTERACTING RNASE"/>
    <property type="match status" value="1"/>
</dbReference>
<dbReference type="InterPro" id="IPR038838">
    <property type="entry name" value="TRIR"/>
</dbReference>
<accession>A0A2M4BN95</accession>
<dbReference type="GO" id="GO:0008408">
    <property type="term" value="F:3'-5' exonuclease activity"/>
    <property type="evidence" value="ECO:0007669"/>
    <property type="project" value="InterPro"/>
</dbReference>
<feature type="compositionally biased region" description="Basic and acidic residues" evidence="1">
    <location>
        <begin position="25"/>
        <end position="74"/>
    </location>
</feature>
<feature type="compositionally biased region" description="Basic and acidic residues" evidence="1">
    <location>
        <begin position="122"/>
        <end position="146"/>
    </location>
</feature>
<feature type="compositionally biased region" description="Basic residues" evidence="1">
    <location>
        <begin position="112"/>
        <end position="121"/>
    </location>
</feature>
<dbReference type="AlphaFoldDB" id="A0A2M4BN95"/>
<protein>
    <submittedName>
        <fullName evidence="2">Putative splicing factor arginine/serine-rich 7</fullName>
    </submittedName>
</protein>
<name>A0A2M4BN95_9DIPT</name>
<reference evidence="2" key="1">
    <citation type="submission" date="2018-01" db="EMBL/GenBank/DDBJ databases">
        <title>An insight into the sialome of Amazonian anophelines.</title>
        <authorList>
            <person name="Ribeiro J.M."/>
            <person name="Scarpassa V."/>
            <person name="Calvo E."/>
        </authorList>
    </citation>
    <scope>NUCLEOTIDE SEQUENCE</scope>
    <source>
        <tissue evidence="2">Salivary glands</tissue>
    </source>
</reference>
<evidence type="ECO:0000313" key="2">
    <source>
        <dbReference type="EMBL" id="MBW54556.1"/>
    </source>
</evidence>
<sequence>MMADAAEDYPEHAPDANTTSKRSSTMRDDRGHSSSSSKRSDRSGRYHDDYDYQRQHHRDHRSERDRYRDRDHRDHGSHHRDRDRKRDEDRYQRSDHRRDRRTSRSPVEDRHGKSRSSRRSNSRGDRDRSRERPLRSERTAQDRLSEEIEQELANLRRKHELAEALKKQQDPAAESSDDGFQAKAHQMMNPCGSSQRPPGKPDFLTGFSTAGEEGAEYVPEIQTEEERIEFQRKMQEKLQQHLAAEGKLYPPRPPKSREPAAAAPVVVSGFVNDGSFLEMFKKLQEQPLLAAAAGTFPVAAASTVTSLTDTQTMPMVVVPPGVSHVVPSPSGVAAYTAYAGGAPGVVAPVVAPTTALGVGALSTTPVTKAIAKEPPPPPLPVFGRRRGGKILKTGLVKKVRPVEEVTADAPNDAWSLYLQEVKKYKSASCDADSKTRPLVK</sequence>
<dbReference type="GO" id="GO:0008409">
    <property type="term" value="F:5'-3' exonuclease activity"/>
    <property type="evidence" value="ECO:0007669"/>
    <property type="project" value="InterPro"/>
</dbReference>
<dbReference type="EMBL" id="GGFJ01005415">
    <property type="protein sequence ID" value="MBW54556.1"/>
    <property type="molecule type" value="Transcribed_RNA"/>
</dbReference>
<feature type="region of interest" description="Disordered" evidence="1">
    <location>
        <begin position="1"/>
        <end position="202"/>
    </location>
</feature>
<evidence type="ECO:0000256" key="1">
    <source>
        <dbReference type="SAM" id="MobiDB-lite"/>
    </source>
</evidence>
<feature type="compositionally biased region" description="Basic and acidic residues" evidence="1">
    <location>
        <begin position="160"/>
        <end position="169"/>
    </location>
</feature>
<proteinExistence type="predicted"/>
<feature type="compositionally biased region" description="Basic and acidic residues" evidence="1">
    <location>
        <begin position="84"/>
        <end position="97"/>
    </location>
</feature>
<organism evidence="2">
    <name type="scientific">Anopheles marajoara</name>
    <dbReference type="NCBI Taxonomy" id="58244"/>
    <lineage>
        <taxon>Eukaryota</taxon>
        <taxon>Metazoa</taxon>
        <taxon>Ecdysozoa</taxon>
        <taxon>Arthropoda</taxon>
        <taxon>Hexapoda</taxon>
        <taxon>Insecta</taxon>
        <taxon>Pterygota</taxon>
        <taxon>Neoptera</taxon>
        <taxon>Endopterygota</taxon>
        <taxon>Diptera</taxon>
        <taxon>Nematocera</taxon>
        <taxon>Culicoidea</taxon>
        <taxon>Culicidae</taxon>
        <taxon>Anophelinae</taxon>
        <taxon>Anopheles</taxon>
    </lineage>
</organism>